<reference evidence="3" key="1">
    <citation type="journal article" date="2023" name="Genome Biol. Evol.">
        <title>Long-read-based Genome Assembly of Drosophila gunungcola Reveals Fewer Chemosensory Genes in Flower-breeding Species.</title>
        <authorList>
            <person name="Negi A."/>
            <person name="Liao B.Y."/>
            <person name="Yeh S.D."/>
        </authorList>
    </citation>
    <scope>NUCLEOTIDE SEQUENCE</scope>
    <source>
        <strain evidence="3">Sukarami</strain>
    </source>
</reference>
<dbReference type="EMBL" id="JAMKOV010000002">
    <property type="protein sequence ID" value="KAI8042319.1"/>
    <property type="molecule type" value="Genomic_DNA"/>
</dbReference>
<dbReference type="Proteomes" id="UP001059596">
    <property type="component" value="Unassembled WGS sequence"/>
</dbReference>
<dbReference type="OrthoDB" id="7861459at2759"/>
<name>A0A9Q0BSM4_9MUSC</name>
<sequence length="142" mass="16153">MKLLLLLTVLAVSCFLAEGFRRRTKNRDCLVKHKYAHEKVCRGPRRVYYRFHRVLFDCIQMTTRCYKFFKRNEFDTLKKCRDGCAYHMKIPTEGAIATTITATTAGGAEETTEAPTETPTEAPTTEAVAERSAVEVEKKVPA</sequence>
<organism evidence="3 4">
    <name type="scientific">Drosophila gunungcola</name>
    <name type="common">fruit fly</name>
    <dbReference type="NCBI Taxonomy" id="103775"/>
    <lineage>
        <taxon>Eukaryota</taxon>
        <taxon>Metazoa</taxon>
        <taxon>Ecdysozoa</taxon>
        <taxon>Arthropoda</taxon>
        <taxon>Hexapoda</taxon>
        <taxon>Insecta</taxon>
        <taxon>Pterygota</taxon>
        <taxon>Neoptera</taxon>
        <taxon>Endopterygota</taxon>
        <taxon>Diptera</taxon>
        <taxon>Brachycera</taxon>
        <taxon>Muscomorpha</taxon>
        <taxon>Ephydroidea</taxon>
        <taxon>Drosophilidae</taxon>
        <taxon>Drosophila</taxon>
        <taxon>Sophophora</taxon>
    </lineage>
</organism>
<feature type="signal peptide" evidence="2">
    <location>
        <begin position="1"/>
        <end position="19"/>
    </location>
</feature>
<feature type="region of interest" description="Disordered" evidence="1">
    <location>
        <begin position="103"/>
        <end position="142"/>
    </location>
</feature>
<feature type="compositionally biased region" description="Low complexity" evidence="1">
    <location>
        <begin position="103"/>
        <end position="127"/>
    </location>
</feature>
<dbReference type="AlphaFoldDB" id="A0A9Q0BSM4"/>
<protein>
    <submittedName>
        <fullName evidence="3">Uncharacterized protein</fullName>
    </submittedName>
</protein>
<evidence type="ECO:0000313" key="4">
    <source>
        <dbReference type="Proteomes" id="UP001059596"/>
    </source>
</evidence>
<proteinExistence type="predicted"/>
<gene>
    <name evidence="3" type="ORF">M5D96_003621</name>
</gene>
<evidence type="ECO:0000313" key="3">
    <source>
        <dbReference type="EMBL" id="KAI8042319.1"/>
    </source>
</evidence>
<evidence type="ECO:0000256" key="1">
    <source>
        <dbReference type="SAM" id="MobiDB-lite"/>
    </source>
</evidence>
<comment type="caution">
    <text evidence="3">The sequence shown here is derived from an EMBL/GenBank/DDBJ whole genome shotgun (WGS) entry which is preliminary data.</text>
</comment>
<keyword evidence="4" id="KW-1185">Reference proteome</keyword>
<feature type="chain" id="PRO_5040440612" evidence="2">
    <location>
        <begin position="20"/>
        <end position="142"/>
    </location>
</feature>
<accession>A0A9Q0BSM4</accession>
<feature type="compositionally biased region" description="Basic and acidic residues" evidence="1">
    <location>
        <begin position="128"/>
        <end position="142"/>
    </location>
</feature>
<keyword evidence="2" id="KW-0732">Signal</keyword>
<evidence type="ECO:0000256" key="2">
    <source>
        <dbReference type="SAM" id="SignalP"/>
    </source>
</evidence>